<organism evidence="1 2">
    <name type="scientific">Petralouisia muris</name>
    <dbReference type="NCBI Taxonomy" id="3032872"/>
    <lineage>
        <taxon>Bacteria</taxon>
        <taxon>Bacillati</taxon>
        <taxon>Bacillota</taxon>
        <taxon>Clostridia</taxon>
        <taxon>Lachnospirales</taxon>
        <taxon>Lachnospiraceae</taxon>
        <taxon>Petralouisia</taxon>
    </lineage>
</organism>
<feature type="non-terminal residue" evidence="1">
    <location>
        <position position="1"/>
    </location>
</feature>
<proteinExistence type="predicted"/>
<keyword evidence="2" id="KW-1185">Reference proteome</keyword>
<evidence type="ECO:0000313" key="1">
    <source>
        <dbReference type="EMBL" id="TGY81756.1"/>
    </source>
</evidence>
<accession>A0AC61RNP4</accession>
<sequence>QRIPEDILIAKTSEVLGYDGWGREELTRDIEEILVPEHNCLVYVFHDGHMESVHWRHPSRRESWTPEMRQKARERQLEVIRQKRKGDEKECRHLQEKSKR</sequence>
<gene>
    <name evidence="1" type="ORF">E5329_29490</name>
</gene>
<name>A0AC61RNP4_9FIRM</name>
<dbReference type="Proteomes" id="UP000304953">
    <property type="component" value="Unassembled WGS sequence"/>
</dbReference>
<evidence type="ECO:0000313" key="2">
    <source>
        <dbReference type="Proteomes" id="UP000304953"/>
    </source>
</evidence>
<protein>
    <submittedName>
        <fullName evidence="1">Recombinase family protein</fullName>
    </submittedName>
</protein>
<dbReference type="EMBL" id="SRYA01000280">
    <property type="protein sequence ID" value="TGY81756.1"/>
    <property type="molecule type" value="Genomic_DNA"/>
</dbReference>
<reference evidence="1" key="1">
    <citation type="submission" date="2019-04" db="EMBL/GenBank/DDBJ databases">
        <title>Microbes associate with the intestines of laboratory mice.</title>
        <authorList>
            <person name="Navarre W."/>
            <person name="Wong E."/>
            <person name="Huang K."/>
            <person name="Tropini C."/>
            <person name="Ng K."/>
            <person name="Yu B."/>
        </authorList>
    </citation>
    <scope>NUCLEOTIDE SEQUENCE</scope>
    <source>
        <strain evidence="1">NM01_1-7b</strain>
    </source>
</reference>
<comment type="caution">
    <text evidence="1">The sequence shown here is derived from an EMBL/GenBank/DDBJ whole genome shotgun (WGS) entry which is preliminary data.</text>
</comment>